<dbReference type="GO" id="GO:0008234">
    <property type="term" value="F:cysteine-type peptidase activity"/>
    <property type="evidence" value="ECO:0007669"/>
    <property type="project" value="InterPro"/>
</dbReference>
<evidence type="ECO:0000313" key="6">
    <source>
        <dbReference type="EMBL" id="PIK41280.1"/>
    </source>
</evidence>
<evidence type="ECO:0000256" key="2">
    <source>
        <dbReference type="ARBA" id="ARBA00022670"/>
    </source>
</evidence>
<dbReference type="EMBL" id="MRZV01001034">
    <property type="protein sequence ID" value="PIK41280.1"/>
    <property type="molecule type" value="Genomic_DNA"/>
</dbReference>
<dbReference type="Pfam" id="PF02902">
    <property type="entry name" value="Peptidase_C48"/>
    <property type="match status" value="1"/>
</dbReference>
<dbReference type="OrthoDB" id="10033651at2759"/>
<evidence type="ECO:0000259" key="5">
    <source>
        <dbReference type="Pfam" id="PF02902"/>
    </source>
</evidence>
<comment type="similarity">
    <text evidence="1">Belongs to the peptidase C48 family.</text>
</comment>
<organism evidence="6 7">
    <name type="scientific">Stichopus japonicus</name>
    <name type="common">Sea cucumber</name>
    <dbReference type="NCBI Taxonomy" id="307972"/>
    <lineage>
        <taxon>Eukaryota</taxon>
        <taxon>Metazoa</taxon>
        <taxon>Echinodermata</taxon>
        <taxon>Eleutherozoa</taxon>
        <taxon>Echinozoa</taxon>
        <taxon>Holothuroidea</taxon>
        <taxon>Aspidochirotacea</taxon>
        <taxon>Aspidochirotida</taxon>
        <taxon>Stichopodidae</taxon>
        <taxon>Apostichopus</taxon>
    </lineage>
</organism>
<reference evidence="6 7" key="1">
    <citation type="journal article" date="2017" name="PLoS Biol.">
        <title>The sea cucumber genome provides insights into morphological evolution and visceral regeneration.</title>
        <authorList>
            <person name="Zhang X."/>
            <person name="Sun L."/>
            <person name="Yuan J."/>
            <person name="Sun Y."/>
            <person name="Gao Y."/>
            <person name="Zhang L."/>
            <person name="Li S."/>
            <person name="Dai H."/>
            <person name="Hamel J.F."/>
            <person name="Liu C."/>
            <person name="Yu Y."/>
            <person name="Liu S."/>
            <person name="Lin W."/>
            <person name="Guo K."/>
            <person name="Jin S."/>
            <person name="Xu P."/>
            <person name="Storey K.B."/>
            <person name="Huan P."/>
            <person name="Zhang T."/>
            <person name="Zhou Y."/>
            <person name="Zhang J."/>
            <person name="Lin C."/>
            <person name="Li X."/>
            <person name="Xing L."/>
            <person name="Huo D."/>
            <person name="Sun M."/>
            <person name="Wang L."/>
            <person name="Mercier A."/>
            <person name="Li F."/>
            <person name="Yang H."/>
            <person name="Xiang J."/>
        </authorList>
    </citation>
    <scope>NUCLEOTIDE SEQUENCE [LARGE SCALE GENOMIC DNA]</scope>
    <source>
        <strain evidence="6">Shaxun</strain>
        <tissue evidence="6">Muscle</tissue>
    </source>
</reference>
<evidence type="ECO:0000256" key="4">
    <source>
        <dbReference type="SAM" id="MobiDB-lite"/>
    </source>
</evidence>
<dbReference type="AlphaFoldDB" id="A0A2G8JZW4"/>
<name>A0A2G8JZW4_STIJA</name>
<feature type="region of interest" description="Disordered" evidence="4">
    <location>
        <begin position="1"/>
        <end position="22"/>
    </location>
</feature>
<keyword evidence="3" id="KW-0378">Hydrolase</keyword>
<evidence type="ECO:0000313" key="7">
    <source>
        <dbReference type="Proteomes" id="UP000230750"/>
    </source>
</evidence>
<dbReference type="InterPro" id="IPR003653">
    <property type="entry name" value="Peptidase_C48_C"/>
</dbReference>
<evidence type="ECO:0000256" key="1">
    <source>
        <dbReference type="ARBA" id="ARBA00005234"/>
    </source>
</evidence>
<gene>
    <name evidence="6" type="ORF">BSL78_21875</name>
</gene>
<evidence type="ECO:0000256" key="3">
    <source>
        <dbReference type="ARBA" id="ARBA00022801"/>
    </source>
</evidence>
<accession>A0A2G8JZW4</accession>
<dbReference type="SUPFAM" id="SSF54001">
    <property type="entry name" value="Cysteine proteinases"/>
    <property type="match status" value="1"/>
</dbReference>
<dbReference type="Proteomes" id="UP000230750">
    <property type="component" value="Unassembled WGS sequence"/>
</dbReference>
<protein>
    <submittedName>
        <fullName evidence="6">Putative ubiquitin-like-specific protease 1</fullName>
    </submittedName>
</protein>
<keyword evidence="2 6" id="KW-0645">Protease</keyword>
<dbReference type="InterPro" id="IPR038765">
    <property type="entry name" value="Papain-like_cys_pep_sf"/>
</dbReference>
<keyword evidence="7" id="KW-1185">Reference proteome</keyword>
<dbReference type="GO" id="GO:0006508">
    <property type="term" value="P:proteolysis"/>
    <property type="evidence" value="ECO:0007669"/>
    <property type="project" value="UniProtKB-KW"/>
</dbReference>
<sequence>MLVPPPEQHCRKEVERQNMSQHAWQREVDRHNSRGSPLSYACQLPESRAMPRPASSNKMSVSILDSMDTGKGLSYVGKWKKFMHNRSRLVGELDGEWKTGHLMSAQQKDGNSCGPFVLMNALALTRDILLESLTHEHVLLTRKYVFTILKKNAVKPPGQRKKCDMPGFPA</sequence>
<feature type="domain" description="Ubiquitin-like protease family profile" evidence="5">
    <location>
        <begin position="102"/>
        <end position="146"/>
    </location>
</feature>
<dbReference type="Gene3D" id="3.40.395.10">
    <property type="entry name" value="Adenoviral Proteinase, Chain A"/>
    <property type="match status" value="1"/>
</dbReference>
<comment type="caution">
    <text evidence="6">The sequence shown here is derived from an EMBL/GenBank/DDBJ whole genome shotgun (WGS) entry which is preliminary data.</text>
</comment>
<proteinExistence type="inferred from homology"/>